<evidence type="ECO:0000256" key="6">
    <source>
        <dbReference type="PIRSR" id="PIRSR000106-1"/>
    </source>
</evidence>
<feature type="binding site" evidence="7">
    <location>
        <position position="402"/>
    </location>
    <ligand>
        <name>(S)-malate</name>
        <dbReference type="ChEBI" id="CHEBI:15589"/>
    </ligand>
</feature>
<reference evidence="12 13" key="1">
    <citation type="submission" date="2019-08" db="EMBL/GenBank/DDBJ databases">
        <title>Complete genome sequence of Terriglobus albidus strain ORNL.</title>
        <authorList>
            <person name="Podar M."/>
        </authorList>
    </citation>
    <scope>NUCLEOTIDE SEQUENCE [LARGE SCALE GENOMIC DNA]</scope>
    <source>
        <strain evidence="12 13">ORNL</strain>
    </source>
</reference>
<evidence type="ECO:0000313" key="12">
    <source>
        <dbReference type="EMBL" id="QEE28865.1"/>
    </source>
</evidence>
<evidence type="ECO:0000256" key="7">
    <source>
        <dbReference type="PIRSR" id="PIRSR000106-2"/>
    </source>
</evidence>
<evidence type="ECO:0000259" key="10">
    <source>
        <dbReference type="SMART" id="SM00919"/>
    </source>
</evidence>
<dbReference type="InterPro" id="IPR012302">
    <property type="entry name" value="Malic_NAD-bd"/>
</dbReference>
<dbReference type="FunFam" id="3.40.50.10380:FF:000001">
    <property type="entry name" value="NAD-dependent malic enzyme"/>
    <property type="match status" value="1"/>
</dbReference>
<evidence type="ECO:0000256" key="5">
    <source>
        <dbReference type="ARBA" id="ARBA00023027"/>
    </source>
</evidence>
<protein>
    <submittedName>
        <fullName evidence="12">NAD-dependent malic enzyme</fullName>
    </submittedName>
</protein>
<feature type="domain" description="Malic enzyme NAD-binding" evidence="10">
    <location>
        <begin position="254"/>
        <end position="515"/>
    </location>
</feature>
<feature type="binding site" evidence="7">
    <location>
        <position position="140"/>
    </location>
    <ligand>
        <name>(S)-malate</name>
        <dbReference type="ChEBI" id="CHEBI:15589"/>
    </ligand>
</feature>
<dbReference type="Proteomes" id="UP000321820">
    <property type="component" value="Chromosome"/>
</dbReference>
<evidence type="ECO:0000256" key="1">
    <source>
        <dbReference type="ARBA" id="ARBA00001936"/>
    </source>
</evidence>
<evidence type="ECO:0000313" key="13">
    <source>
        <dbReference type="Proteomes" id="UP000321820"/>
    </source>
</evidence>
<feature type="binding site" evidence="7">
    <location>
        <position position="446"/>
    </location>
    <ligand>
        <name>(S)-malate</name>
        <dbReference type="ChEBI" id="CHEBI:15589"/>
    </ligand>
</feature>
<dbReference type="PANTHER" id="PTHR23406">
    <property type="entry name" value="MALIC ENZYME-RELATED"/>
    <property type="match status" value="1"/>
</dbReference>
<evidence type="ECO:0000256" key="8">
    <source>
        <dbReference type="PIRSR" id="PIRSR000106-3"/>
    </source>
</evidence>
<dbReference type="GO" id="GO:0006108">
    <property type="term" value="P:malate metabolic process"/>
    <property type="evidence" value="ECO:0007669"/>
    <property type="project" value="TreeGrafter"/>
</dbReference>
<feature type="domain" description="Malic enzyme N-terminal" evidence="11">
    <location>
        <begin position="64"/>
        <end position="244"/>
    </location>
</feature>
<dbReference type="OrthoDB" id="3314528at2"/>
<dbReference type="AlphaFoldDB" id="A0A5B9ECK6"/>
<sequence>MDLLNRQGLNKGTAFTEEERTEFGLQGLLPPHIETLDEQAVRAYEAFQRKDSDLERHIYLRALQDTNEVLFYRLIVDHIEEMIPLVYTPTVATAIEQFSHIYRRPRGLFIPYPLRDSIPQLLRNRPNKDVDVIVVTDGERILGIGDQGAGGLGISIGKLSLYTGIGGIRPERTLPIVLDVGTNNKERLNDPAYLGWRHERITGQAYFDFVDQFVQAVKQEFPEACLQWEDFATPHARPILQRYRDQLLTFNDDIQVTAAVVLGAVLGAVNVTGKSLGEQQIVMLGAGSTGIGVADGLRTAMISEGLSEEEARSRFWIVDKDGFLHSGRNDLSPEQRVYAQPEINVAGWPRSLNGHIGLADVIGKLRATILIGFSTVGGAFSEPIVREMARKVERPIIFPLSNPTSKSEATAEDLIRWTDGRALVASGSPFAPVTHNGRKIAIAQCNNVHIFPAMGLAVVASGARRVTDAMMQAAARALAANSPALKDPSASLLSPLKDSRRVARDIAIAVGIQAQNDGVAPKVTEDELRRRVLKTQWTPAYASFGIARNEE</sequence>
<name>A0A5B9ECK6_9BACT</name>
<evidence type="ECO:0000256" key="2">
    <source>
        <dbReference type="ARBA" id="ARBA00008785"/>
    </source>
</evidence>
<feature type="binding site" evidence="8">
    <location>
        <position position="253"/>
    </location>
    <ligand>
        <name>a divalent metal cation</name>
        <dbReference type="ChEBI" id="CHEBI:60240"/>
    </ligand>
</feature>
<dbReference type="Pfam" id="PF03949">
    <property type="entry name" value="Malic_M"/>
    <property type="match status" value="1"/>
</dbReference>
<keyword evidence="5" id="KW-0520">NAD</keyword>
<evidence type="ECO:0000256" key="4">
    <source>
        <dbReference type="ARBA" id="ARBA00023002"/>
    </source>
</evidence>
<dbReference type="EMBL" id="CP042806">
    <property type="protein sequence ID" value="QEE28865.1"/>
    <property type="molecule type" value="Genomic_DNA"/>
</dbReference>
<accession>A0A5B9ECK6</accession>
<dbReference type="PRINTS" id="PR00072">
    <property type="entry name" value="MALOXRDTASE"/>
</dbReference>
<organism evidence="12 13">
    <name type="scientific">Terriglobus albidus</name>
    <dbReference type="NCBI Taxonomy" id="1592106"/>
    <lineage>
        <taxon>Bacteria</taxon>
        <taxon>Pseudomonadati</taxon>
        <taxon>Acidobacteriota</taxon>
        <taxon>Terriglobia</taxon>
        <taxon>Terriglobales</taxon>
        <taxon>Acidobacteriaceae</taxon>
        <taxon>Terriglobus</taxon>
    </lineage>
</organism>
<gene>
    <name evidence="12" type="ORF">FTW19_13170</name>
</gene>
<feature type="active site" description="Proton donor" evidence="6">
    <location>
        <position position="87"/>
    </location>
</feature>
<dbReference type="RefSeq" id="WP_147648063.1">
    <property type="nucleotide sequence ID" value="NZ_CP042806.1"/>
</dbReference>
<dbReference type="KEGG" id="talb:FTW19_13170"/>
<dbReference type="GO" id="GO:0016616">
    <property type="term" value="F:oxidoreductase activity, acting on the CH-OH group of donors, NAD or NADP as acceptor"/>
    <property type="evidence" value="ECO:0007669"/>
    <property type="project" value="InterPro"/>
</dbReference>
<dbReference type="InterPro" id="IPR036291">
    <property type="entry name" value="NAD(P)-bd_dom_sf"/>
</dbReference>
<dbReference type="SMART" id="SM00919">
    <property type="entry name" value="Malic_M"/>
    <property type="match status" value="1"/>
</dbReference>
<dbReference type="InterPro" id="IPR046346">
    <property type="entry name" value="Aminoacid_DH-like_N_sf"/>
</dbReference>
<evidence type="ECO:0000256" key="9">
    <source>
        <dbReference type="RuleBase" id="RU003427"/>
    </source>
</evidence>
<dbReference type="NCBIfam" id="NF010052">
    <property type="entry name" value="PRK13529.1"/>
    <property type="match status" value="1"/>
</dbReference>
<dbReference type="SUPFAM" id="SSF53223">
    <property type="entry name" value="Aminoacid dehydrogenase-like, N-terminal domain"/>
    <property type="match status" value="1"/>
</dbReference>
<comment type="similarity">
    <text evidence="2 9">Belongs to the malic enzymes family.</text>
</comment>
<keyword evidence="13" id="KW-1185">Reference proteome</keyword>
<proteinExistence type="inferred from homology"/>
<dbReference type="PANTHER" id="PTHR23406:SF34">
    <property type="entry name" value="NAD-DEPENDENT MALIC ENZYME, MITOCHONDRIAL"/>
    <property type="match status" value="1"/>
</dbReference>
<dbReference type="Gene3D" id="3.40.50.10380">
    <property type="entry name" value="Malic enzyme, N-terminal domain"/>
    <property type="match status" value="1"/>
</dbReference>
<evidence type="ECO:0000256" key="3">
    <source>
        <dbReference type="ARBA" id="ARBA00022723"/>
    </source>
</evidence>
<dbReference type="Pfam" id="PF00390">
    <property type="entry name" value="malic"/>
    <property type="match status" value="1"/>
</dbReference>
<keyword evidence="3 8" id="KW-0479">Metal-binding</keyword>
<dbReference type="Gene3D" id="3.40.50.720">
    <property type="entry name" value="NAD(P)-binding Rossmann-like Domain"/>
    <property type="match status" value="1"/>
</dbReference>
<dbReference type="SMART" id="SM01274">
    <property type="entry name" value="malic"/>
    <property type="match status" value="1"/>
</dbReference>
<dbReference type="SUPFAM" id="SSF51735">
    <property type="entry name" value="NAD(P)-binding Rossmann-fold domains"/>
    <property type="match status" value="1"/>
</dbReference>
<dbReference type="InterPro" id="IPR012301">
    <property type="entry name" value="Malic_N_dom"/>
</dbReference>
<evidence type="ECO:0000259" key="11">
    <source>
        <dbReference type="SMART" id="SM01274"/>
    </source>
</evidence>
<dbReference type="GO" id="GO:0051287">
    <property type="term" value="F:NAD binding"/>
    <property type="evidence" value="ECO:0007669"/>
    <property type="project" value="InterPro"/>
</dbReference>
<dbReference type="GO" id="GO:0004470">
    <property type="term" value="F:malic enzyme activity"/>
    <property type="evidence" value="ECO:0007669"/>
    <property type="project" value="InterPro"/>
</dbReference>
<feature type="binding site" evidence="8">
    <location>
        <position position="229"/>
    </location>
    <ligand>
        <name>a divalent metal cation</name>
        <dbReference type="ChEBI" id="CHEBI:60240"/>
    </ligand>
</feature>
<feature type="active site" description="Proton acceptor" evidence="6">
    <location>
        <position position="158"/>
    </location>
</feature>
<keyword evidence="4" id="KW-0560">Oxidoreductase</keyword>
<dbReference type="InterPro" id="IPR001891">
    <property type="entry name" value="Malic_OxRdtase"/>
</dbReference>
<feature type="binding site" evidence="8">
    <location>
        <position position="230"/>
    </location>
    <ligand>
        <name>a divalent metal cation</name>
        <dbReference type="ChEBI" id="CHEBI:60240"/>
    </ligand>
</feature>
<dbReference type="GO" id="GO:0046872">
    <property type="term" value="F:metal ion binding"/>
    <property type="evidence" value="ECO:0007669"/>
    <property type="project" value="UniProtKB-KW"/>
</dbReference>
<comment type="cofactor">
    <cofactor evidence="1">
        <name>Mn(2+)</name>
        <dbReference type="ChEBI" id="CHEBI:29035"/>
    </cofactor>
</comment>
<dbReference type="InterPro" id="IPR037062">
    <property type="entry name" value="Malic_N_dom_sf"/>
</dbReference>
<comment type="cofactor">
    <cofactor evidence="8">
        <name>Mg(2+)</name>
        <dbReference type="ChEBI" id="CHEBI:18420"/>
    </cofactor>
    <cofactor evidence="8">
        <name>Mn(2+)</name>
        <dbReference type="ChEBI" id="CHEBI:29035"/>
    </cofactor>
    <text evidence="8">Divalent metal cations. Prefers magnesium or manganese.</text>
</comment>
<dbReference type="PIRSF" id="PIRSF000106">
    <property type="entry name" value="ME"/>
    <property type="match status" value="1"/>
</dbReference>